<dbReference type="AlphaFoldDB" id="A0A8S1XIV4"/>
<sequence>MMFMDQNMRNGLRQMRILMEEIFSSYLLENRGMELNKEDEIFNIKKQIDTFIKEQAEENTMKMDIRMVIELNCIRNKKMKLLPILANISWENTQEDSWIFLAYMRMNLLQKFHHNLIYNISSDSQFTKIQQYDFVFSIENQL</sequence>
<evidence type="ECO:0000313" key="1">
    <source>
        <dbReference type="EMBL" id="CAD8200799.1"/>
    </source>
</evidence>
<organism evidence="1 2">
    <name type="scientific">Paramecium octaurelia</name>
    <dbReference type="NCBI Taxonomy" id="43137"/>
    <lineage>
        <taxon>Eukaryota</taxon>
        <taxon>Sar</taxon>
        <taxon>Alveolata</taxon>
        <taxon>Ciliophora</taxon>
        <taxon>Intramacronucleata</taxon>
        <taxon>Oligohymenophorea</taxon>
        <taxon>Peniculida</taxon>
        <taxon>Parameciidae</taxon>
        <taxon>Paramecium</taxon>
    </lineage>
</organism>
<evidence type="ECO:0000313" key="2">
    <source>
        <dbReference type="Proteomes" id="UP000683925"/>
    </source>
</evidence>
<protein>
    <submittedName>
        <fullName evidence="1">Uncharacterized protein</fullName>
    </submittedName>
</protein>
<dbReference type="Proteomes" id="UP000683925">
    <property type="component" value="Unassembled WGS sequence"/>
</dbReference>
<accession>A0A8S1XIV4</accession>
<keyword evidence="2" id="KW-1185">Reference proteome</keyword>
<proteinExistence type="predicted"/>
<comment type="caution">
    <text evidence="1">The sequence shown here is derived from an EMBL/GenBank/DDBJ whole genome shotgun (WGS) entry which is preliminary data.</text>
</comment>
<reference evidence="1" key="1">
    <citation type="submission" date="2021-01" db="EMBL/GenBank/DDBJ databases">
        <authorList>
            <consortium name="Genoscope - CEA"/>
            <person name="William W."/>
        </authorList>
    </citation>
    <scope>NUCLEOTIDE SEQUENCE</scope>
</reference>
<dbReference type="EMBL" id="CAJJDP010000122">
    <property type="protein sequence ID" value="CAD8200799.1"/>
    <property type="molecule type" value="Genomic_DNA"/>
</dbReference>
<name>A0A8S1XIV4_PAROT</name>
<gene>
    <name evidence="1" type="ORF">POCTA_138.1.T1220206</name>
</gene>